<accession>A0ABR0UNW9</accession>
<reference evidence="1 2" key="1">
    <citation type="journal article" date="2021" name="Comput. Struct. Biotechnol. J.">
        <title>De novo genome assembly of the potent medicinal plant Rehmannia glutinosa using nanopore technology.</title>
        <authorList>
            <person name="Ma L."/>
            <person name="Dong C."/>
            <person name="Song C."/>
            <person name="Wang X."/>
            <person name="Zheng X."/>
            <person name="Niu Y."/>
            <person name="Chen S."/>
            <person name="Feng W."/>
        </authorList>
    </citation>
    <scope>NUCLEOTIDE SEQUENCE [LARGE SCALE GENOMIC DNA]</scope>
    <source>
        <strain evidence="1">DH-2019</strain>
    </source>
</reference>
<dbReference type="EMBL" id="JABTTQ020002405">
    <property type="protein sequence ID" value="KAK6124369.1"/>
    <property type="molecule type" value="Genomic_DNA"/>
</dbReference>
<protein>
    <submittedName>
        <fullName evidence="1">Uncharacterized protein</fullName>
    </submittedName>
</protein>
<evidence type="ECO:0000313" key="1">
    <source>
        <dbReference type="EMBL" id="KAK6124369.1"/>
    </source>
</evidence>
<dbReference type="Proteomes" id="UP001318860">
    <property type="component" value="Unassembled WGS sequence"/>
</dbReference>
<dbReference type="PANTHER" id="PTHR37243">
    <property type="entry name" value="NEGATIVE REGULATOR OF SYSTEMIC ACQUIRED RESISTANCE SNI1"/>
    <property type="match status" value="1"/>
</dbReference>
<organism evidence="1 2">
    <name type="scientific">Rehmannia glutinosa</name>
    <name type="common">Chinese foxglove</name>
    <dbReference type="NCBI Taxonomy" id="99300"/>
    <lineage>
        <taxon>Eukaryota</taxon>
        <taxon>Viridiplantae</taxon>
        <taxon>Streptophyta</taxon>
        <taxon>Embryophyta</taxon>
        <taxon>Tracheophyta</taxon>
        <taxon>Spermatophyta</taxon>
        <taxon>Magnoliopsida</taxon>
        <taxon>eudicotyledons</taxon>
        <taxon>Gunneridae</taxon>
        <taxon>Pentapetalae</taxon>
        <taxon>asterids</taxon>
        <taxon>lamiids</taxon>
        <taxon>Lamiales</taxon>
        <taxon>Orobanchaceae</taxon>
        <taxon>Rehmannieae</taxon>
        <taxon>Rehmannia</taxon>
    </lineage>
</organism>
<evidence type="ECO:0000313" key="2">
    <source>
        <dbReference type="Proteomes" id="UP001318860"/>
    </source>
</evidence>
<sequence>MEKRRRIGGEGGNRGMEENTMAILDTSGFSSSKVSHHLDDDRLAFLEAIRTASLLPDNGSAPTRKMFEAVFHILKDVDSLDLIIESYQLLVELDKRFPRVYLSKEEQADSSSPSKVISQVIMVEEAWSPFNFGLDSYNEKGAATNHSRSSVDSSGFHALIQEISEVAKEMKSEAKETTFLKNMLLLQYLISVLEGDFLPRNCAYHGKVFLFSCDVLLEPSFKAHVVAENMNWTLLRESLLNMLLGSRKIMYKGLMKDCLSIMCNMSQSTAFSEETSYHENSSGELLHEMSSAIALALPDVKKSMCTVLKKLFLMIMELDSSRRIADQQGLTTRADGVRTPVVEIILDELIYDNDILSLNSASPIRLEVDPRVCSVQTRRSSGTINTENFDGVLKCLSNSNSTRSIIKKISPEVVQLLLAYAFQAYLTLSYHVSEGLSTTAEDAESYSVAEVCKNVVSAFTCLRQQDPGTEILCFGKEALFTAAAILSTKS</sequence>
<comment type="caution">
    <text evidence="1">The sequence shown here is derived from an EMBL/GenBank/DDBJ whole genome shotgun (WGS) entry which is preliminary data.</text>
</comment>
<proteinExistence type="predicted"/>
<gene>
    <name evidence="1" type="ORF">DH2020_041862</name>
</gene>
<dbReference type="PANTHER" id="PTHR37243:SF2">
    <property type="entry name" value="NEGATIVE REGULATOR OF SYSTEMIC ACQUIRED RESISTANCE SNI1"/>
    <property type="match status" value="1"/>
</dbReference>
<name>A0ABR0UNW9_REHGL</name>
<dbReference type="InterPro" id="IPR034561">
    <property type="entry name" value="SNI1"/>
</dbReference>
<keyword evidence="2" id="KW-1185">Reference proteome</keyword>